<proteinExistence type="predicted"/>
<dbReference type="RefSeq" id="WP_154533903.1">
    <property type="nucleotide sequence ID" value="NZ_VUNG01000012.1"/>
</dbReference>
<protein>
    <submittedName>
        <fullName evidence="1">WbqC family protein</fullName>
    </submittedName>
</protein>
<dbReference type="Pfam" id="PF08889">
    <property type="entry name" value="WbqC"/>
    <property type="match status" value="1"/>
</dbReference>
<gene>
    <name evidence="1" type="ORF">FYJ73_06495</name>
</gene>
<comment type="caution">
    <text evidence="1">The sequence shown here is derived from an EMBL/GenBank/DDBJ whole genome shotgun (WGS) entry which is preliminary data.</text>
</comment>
<evidence type="ECO:0000313" key="1">
    <source>
        <dbReference type="EMBL" id="MST84318.1"/>
    </source>
</evidence>
<accession>A0A7K0KEN7</accession>
<dbReference type="InterPro" id="IPR014985">
    <property type="entry name" value="WbqC"/>
</dbReference>
<organism evidence="1 2">
    <name type="scientific">Hallella mizrahii</name>
    <dbReference type="NCBI Taxonomy" id="2606637"/>
    <lineage>
        <taxon>Bacteria</taxon>
        <taxon>Pseudomonadati</taxon>
        <taxon>Bacteroidota</taxon>
        <taxon>Bacteroidia</taxon>
        <taxon>Bacteroidales</taxon>
        <taxon>Prevotellaceae</taxon>
        <taxon>Hallella</taxon>
    </lineage>
</organism>
<name>A0A7K0KEN7_9BACT</name>
<evidence type="ECO:0000313" key="2">
    <source>
        <dbReference type="Proteomes" id="UP000438914"/>
    </source>
</evidence>
<keyword evidence="2" id="KW-1185">Reference proteome</keyword>
<dbReference type="AlphaFoldDB" id="A0A7K0KEN7"/>
<reference evidence="1 2" key="1">
    <citation type="submission" date="2019-08" db="EMBL/GenBank/DDBJ databases">
        <title>In-depth cultivation of the pig gut microbiome towards novel bacterial diversity and tailored functional studies.</title>
        <authorList>
            <person name="Wylensek D."/>
            <person name="Hitch T.C.A."/>
            <person name="Clavel T."/>
        </authorList>
    </citation>
    <scope>NUCLEOTIDE SEQUENCE [LARGE SCALE GENOMIC DNA]</scope>
    <source>
        <strain evidence="1 2">LKV-178-WT-2A</strain>
    </source>
</reference>
<dbReference type="Proteomes" id="UP000438914">
    <property type="component" value="Unassembled WGS sequence"/>
</dbReference>
<dbReference type="EMBL" id="VUNG01000012">
    <property type="protein sequence ID" value="MST84318.1"/>
    <property type="molecule type" value="Genomic_DNA"/>
</dbReference>
<sequence>MNTLLSATYFGPVQWYQKLNRSGLCYIEQHDNFIKQTYRNRCVIATTQGTQALTVPIERYDGLKCEMRDIRISDHGAWRHLHWNALVSAYGESPFFEFYADDLRPFFEKRWQFLYDYDLAITEKMCELLDIHPTLRRTEEYIKLPDSTAGDNTKAALIPSDGIAGNLMQWADYREVIRPKHPLPDADFQPRPYYQVYKQKFGFQPNLSILDLLFNEGNEAVLFL</sequence>